<dbReference type="RefSeq" id="WP_186975108.1">
    <property type="nucleotide sequence ID" value="NZ_JACOOH010000002.1"/>
</dbReference>
<evidence type="ECO:0000313" key="2">
    <source>
        <dbReference type="Proteomes" id="UP000646484"/>
    </source>
</evidence>
<name>A0ABR7CYQ6_9BACT</name>
<accession>A0ABR7CYQ6</accession>
<keyword evidence="2" id="KW-1185">Reference proteome</keyword>
<dbReference type="Pfam" id="PF21983">
    <property type="entry name" value="NikA-like"/>
    <property type="match status" value="1"/>
</dbReference>
<comment type="caution">
    <text evidence="1">The sequence shown here is derived from an EMBL/GenBank/DDBJ whole genome shotgun (WGS) entry which is preliminary data.</text>
</comment>
<sequence>MEVKNKGGRPPEKRSRLRIKVISTRLTLLEYLTIKREAENCNLSLSDYLYQLLKQGQIVPRISPEEMDILRKLSGQSNNLNQLTKLANTGGILFIVPELLELKKIIIHLINHLSDDWKNNKG</sequence>
<proteinExistence type="predicted"/>
<organism evidence="1 2">
    <name type="scientific">Butyricimonas hominis</name>
    <dbReference type="NCBI Taxonomy" id="2763032"/>
    <lineage>
        <taxon>Bacteria</taxon>
        <taxon>Pseudomonadati</taxon>
        <taxon>Bacteroidota</taxon>
        <taxon>Bacteroidia</taxon>
        <taxon>Bacteroidales</taxon>
        <taxon>Odoribacteraceae</taxon>
        <taxon>Butyricimonas</taxon>
    </lineage>
</organism>
<dbReference type="EMBL" id="JACOOH010000002">
    <property type="protein sequence ID" value="MBC5620295.1"/>
    <property type="molecule type" value="Genomic_DNA"/>
</dbReference>
<gene>
    <name evidence="1" type="primary">mobC</name>
    <name evidence="1" type="ORF">H8S64_04200</name>
</gene>
<reference evidence="1 2" key="1">
    <citation type="submission" date="2020-08" db="EMBL/GenBank/DDBJ databases">
        <title>Genome public.</title>
        <authorList>
            <person name="Liu C."/>
            <person name="Sun Q."/>
        </authorList>
    </citation>
    <scope>NUCLEOTIDE SEQUENCE [LARGE SCALE GENOMIC DNA]</scope>
    <source>
        <strain evidence="1 2">NSJ-56</strain>
    </source>
</reference>
<dbReference type="Proteomes" id="UP000646484">
    <property type="component" value="Unassembled WGS sequence"/>
</dbReference>
<dbReference type="InterPro" id="IPR053842">
    <property type="entry name" value="NikA-like"/>
</dbReference>
<evidence type="ECO:0000313" key="1">
    <source>
        <dbReference type="EMBL" id="MBC5620295.1"/>
    </source>
</evidence>
<protein>
    <submittedName>
        <fullName evidence="1">Plasmid mobilization relaxosome protein MobC</fullName>
    </submittedName>
</protein>